<proteinExistence type="inferred from homology"/>
<reference evidence="13" key="1">
    <citation type="journal article" date="2020" name="bioRxiv">
        <title>Comparative genomics of Chlamydomonas.</title>
        <authorList>
            <person name="Craig R.J."/>
            <person name="Hasan A.R."/>
            <person name="Ness R.W."/>
            <person name="Keightley P.D."/>
        </authorList>
    </citation>
    <scope>NUCLEOTIDE SEQUENCE</scope>
    <source>
        <strain evidence="13">CCAP 11/70</strain>
    </source>
</reference>
<dbReference type="Gene3D" id="2.130.10.10">
    <property type="entry name" value="YVTN repeat-like/Quinoprotein amine dehydrogenase"/>
    <property type="match status" value="4"/>
</dbReference>
<keyword evidence="7 11" id="KW-0853">WD repeat</keyword>
<dbReference type="EMBL" id="JAEHOE010000223">
    <property type="protein sequence ID" value="KAG2482428.1"/>
    <property type="molecule type" value="Genomic_DNA"/>
</dbReference>
<dbReference type="InterPro" id="IPR036322">
    <property type="entry name" value="WD40_repeat_dom_sf"/>
</dbReference>
<feature type="repeat" description="WD" evidence="11">
    <location>
        <begin position="756"/>
        <end position="789"/>
    </location>
</feature>
<protein>
    <recommendedName>
        <fullName evidence="5">Elongator complex protein 2</fullName>
    </recommendedName>
</protein>
<dbReference type="OrthoDB" id="27911at2759"/>
<evidence type="ECO:0000256" key="8">
    <source>
        <dbReference type="ARBA" id="ARBA00022694"/>
    </source>
</evidence>
<dbReference type="GO" id="GO:0002098">
    <property type="term" value="P:tRNA wobble uridine modification"/>
    <property type="evidence" value="ECO:0007669"/>
    <property type="project" value="InterPro"/>
</dbReference>
<dbReference type="PANTHER" id="PTHR44111">
    <property type="entry name" value="ELONGATOR COMPLEX PROTEIN 2"/>
    <property type="match status" value="1"/>
</dbReference>
<comment type="similarity">
    <text evidence="4">Belongs to the WD repeat ELP2 family.</text>
</comment>
<evidence type="ECO:0000313" key="14">
    <source>
        <dbReference type="Proteomes" id="UP000612055"/>
    </source>
</evidence>
<keyword evidence="6" id="KW-0963">Cytoplasm</keyword>
<dbReference type="UniPathway" id="UPA00988"/>
<dbReference type="PANTHER" id="PTHR44111:SF1">
    <property type="entry name" value="ELONGATOR COMPLEX PROTEIN 2"/>
    <property type="match status" value="1"/>
</dbReference>
<evidence type="ECO:0000256" key="2">
    <source>
        <dbReference type="ARBA" id="ARBA00004496"/>
    </source>
</evidence>
<dbReference type="Pfam" id="PF00400">
    <property type="entry name" value="WD40"/>
    <property type="match status" value="5"/>
</dbReference>
<dbReference type="Proteomes" id="UP000612055">
    <property type="component" value="Unassembled WGS sequence"/>
</dbReference>
<feature type="repeat" description="WD" evidence="11">
    <location>
        <begin position="818"/>
        <end position="850"/>
    </location>
</feature>
<comment type="caution">
    <text evidence="13">The sequence shown here is derived from an EMBL/GenBank/DDBJ whole genome shotgun (WGS) entry which is preliminary data.</text>
</comment>
<organism evidence="13 14">
    <name type="scientific">Edaphochlamys debaryana</name>
    <dbReference type="NCBI Taxonomy" id="47281"/>
    <lineage>
        <taxon>Eukaryota</taxon>
        <taxon>Viridiplantae</taxon>
        <taxon>Chlorophyta</taxon>
        <taxon>core chlorophytes</taxon>
        <taxon>Chlorophyceae</taxon>
        <taxon>CS clade</taxon>
        <taxon>Chlamydomonadales</taxon>
        <taxon>Chlamydomonadales incertae sedis</taxon>
        <taxon>Edaphochlamys</taxon>
    </lineage>
</organism>
<evidence type="ECO:0000256" key="4">
    <source>
        <dbReference type="ARBA" id="ARBA00005881"/>
    </source>
</evidence>
<sequence length="1010" mass="102644">MEVSLDYVSAGVNRVVNALSWGEHGGVAYAAHHMVALYDVEAAKVLATLCGHTGMVNCVLWVPRDATPELAPHQHLLLSGSADATIRAWLVSYARAAGEPAVSWLCLGELRGHGGPVTSLCIHRLPTSGQADSGQPRLLLVSTAGDADVVVWECGPSVATSDVTSGTGDGAKTSTSGDADVEAETASGGRGGVTEAAGSSEGGAKLGSADGPTADAAKLYGDSCWWLAQRIHVGTRMQTTAAMTHLPLDPDWTVLAMGGTDRCVGLFVRPPGPGASFAPACSLEGHENWVRGVAWCHVAPAGPGAPPQLLLASVSQDRYGRIWVLQPESAAAPAAAAGGLSAGADALVAAIQRYAPKPHVDTASHRYVATPEALLIGHEDWVHSLAWAPPPPAPACAEGGGGGEAGDPGRAGVHTRASAALLTASMDRTMVVWRYEASSGLWMNEASLGDAGASCLGYYGGVWGPRGGAILAHGFTGALHLWRQPPGSSRWAPSHALGGHWGEVVDVAWALDGGCVLSVGGDQTARVHTGIIVAAAPSEHAEAAAGAGDGGGQRLHWCEIARSQVHGHDFACAAPVPTGPGSDYVYVAGSEEKVLRVMEAPQAFLDTLLALRGGEATAAGRALAAEGRRGHGFGAAVAALGLSNKALYEGEASAAAEAGANAGGGGGGLGGDYTDGPDFVPNAAPQVIREPPLEEHLAQNTLWPETQKLYGHGNDVFCAAASPDGRFVASACKAQTAATAAVWVWCARTWRPLGQLKAHTLTVTQLEWSASGRFLAAGSRDRTFSIFRVVDPVARSGPGSGAGGGGNDPVFELVCRTKAAHGRIIWSVSWSLDEQLLATASRDETVKVWSTGCGGGGGDASSAAAEPATPQLALTLPQFPCAATAVAFAPRSSPSSSAGGGGGTGGGGGSGGGYLLAVGLESGAVQLWRLAEVVAGEGALLQAACVWEAGPAWRHVAPVRRLRWRGTPGSAGLGGGDWGAAEGPLQLASGSEDHTVRVLTFRAAAEEVRS</sequence>
<dbReference type="GO" id="GO:0033588">
    <property type="term" value="C:elongator holoenzyme complex"/>
    <property type="evidence" value="ECO:0007669"/>
    <property type="project" value="InterPro"/>
</dbReference>
<gene>
    <name evidence="13" type="ORF">HYH03_018632</name>
</gene>
<dbReference type="PROSITE" id="PS50294">
    <property type="entry name" value="WD_REPEATS_REGION"/>
    <property type="match status" value="1"/>
</dbReference>
<accession>A0A836BPB0</accession>
<dbReference type="InterPro" id="IPR015943">
    <property type="entry name" value="WD40/YVTN_repeat-like_dom_sf"/>
</dbReference>
<dbReference type="SMART" id="SM00320">
    <property type="entry name" value="WD40"/>
    <property type="match status" value="10"/>
</dbReference>
<keyword evidence="14" id="KW-1185">Reference proteome</keyword>
<feature type="compositionally biased region" description="Polar residues" evidence="12">
    <location>
        <begin position="161"/>
        <end position="177"/>
    </location>
</feature>
<keyword evidence="10" id="KW-0539">Nucleus</keyword>
<evidence type="ECO:0000256" key="11">
    <source>
        <dbReference type="PROSITE-ProRule" id="PRU00221"/>
    </source>
</evidence>
<evidence type="ECO:0000313" key="13">
    <source>
        <dbReference type="EMBL" id="KAG2482428.1"/>
    </source>
</evidence>
<evidence type="ECO:0000256" key="12">
    <source>
        <dbReference type="SAM" id="MobiDB-lite"/>
    </source>
</evidence>
<feature type="region of interest" description="Disordered" evidence="12">
    <location>
        <begin position="161"/>
        <end position="211"/>
    </location>
</feature>
<evidence type="ECO:0000256" key="7">
    <source>
        <dbReference type="ARBA" id="ARBA00022574"/>
    </source>
</evidence>
<evidence type="ECO:0000256" key="6">
    <source>
        <dbReference type="ARBA" id="ARBA00022490"/>
    </source>
</evidence>
<evidence type="ECO:0000256" key="9">
    <source>
        <dbReference type="ARBA" id="ARBA00022737"/>
    </source>
</evidence>
<dbReference type="PROSITE" id="PS50082">
    <property type="entry name" value="WD_REPEATS_2"/>
    <property type="match status" value="2"/>
</dbReference>
<keyword evidence="8" id="KW-0819">tRNA processing</keyword>
<dbReference type="InterPro" id="IPR001680">
    <property type="entry name" value="WD40_rpt"/>
</dbReference>
<keyword evidence="9" id="KW-0677">Repeat</keyword>
<dbReference type="GO" id="GO:0005737">
    <property type="term" value="C:cytoplasm"/>
    <property type="evidence" value="ECO:0007669"/>
    <property type="project" value="UniProtKB-SubCell"/>
</dbReference>
<name>A0A836BPB0_9CHLO</name>
<evidence type="ECO:0000256" key="3">
    <source>
        <dbReference type="ARBA" id="ARBA00005043"/>
    </source>
</evidence>
<dbReference type="InterPro" id="IPR037289">
    <property type="entry name" value="Elp2"/>
</dbReference>
<dbReference type="SUPFAM" id="SSF50978">
    <property type="entry name" value="WD40 repeat-like"/>
    <property type="match status" value="3"/>
</dbReference>
<dbReference type="AlphaFoldDB" id="A0A836BPB0"/>
<comment type="pathway">
    <text evidence="3">tRNA modification; 5-methoxycarbonylmethyl-2-thiouridine-tRNA biosynthesis.</text>
</comment>
<comment type="subcellular location">
    <subcellularLocation>
        <location evidence="2">Cytoplasm</location>
    </subcellularLocation>
    <subcellularLocation>
        <location evidence="1">Nucleus</location>
    </subcellularLocation>
</comment>
<evidence type="ECO:0000256" key="1">
    <source>
        <dbReference type="ARBA" id="ARBA00004123"/>
    </source>
</evidence>
<evidence type="ECO:0000256" key="10">
    <source>
        <dbReference type="ARBA" id="ARBA00023242"/>
    </source>
</evidence>
<evidence type="ECO:0000256" key="5">
    <source>
        <dbReference type="ARBA" id="ARBA00020267"/>
    </source>
</evidence>
<dbReference type="GO" id="GO:0005634">
    <property type="term" value="C:nucleus"/>
    <property type="evidence" value="ECO:0007669"/>
    <property type="project" value="UniProtKB-SubCell"/>
</dbReference>